<evidence type="ECO:0000313" key="2">
    <source>
        <dbReference type="EMBL" id="PHQ29700.1"/>
    </source>
</evidence>
<dbReference type="Proteomes" id="UP000229433">
    <property type="component" value="Unassembled WGS sequence"/>
</dbReference>
<dbReference type="RefSeq" id="WP_099645540.1">
    <property type="nucleotide sequence ID" value="NZ_KZ319289.1"/>
</dbReference>
<dbReference type="PROSITE" id="PS51257">
    <property type="entry name" value="PROKAR_LIPOPROTEIN"/>
    <property type="match status" value="1"/>
</dbReference>
<keyword evidence="1" id="KW-0732">Signal</keyword>
<organism evidence="2 3">
    <name type="scientific">Leeuwenhoekiella nanhaiensis</name>
    <dbReference type="NCBI Taxonomy" id="1655491"/>
    <lineage>
        <taxon>Bacteria</taxon>
        <taxon>Pseudomonadati</taxon>
        <taxon>Bacteroidota</taxon>
        <taxon>Flavobacteriia</taxon>
        <taxon>Flavobacteriales</taxon>
        <taxon>Flavobacteriaceae</taxon>
        <taxon>Leeuwenhoekiella</taxon>
    </lineage>
</organism>
<comment type="caution">
    <text evidence="2">The sequence shown here is derived from an EMBL/GenBank/DDBJ whole genome shotgun (WGS) entry which is preliminary data.</text>
</comment>
<dbReference type="EMBL" id="NQXA01000003">
    <property type="protein sequence ID" value="PHQ29700.1"/>
    <property type="molecule type" value="Genomic_DNA"/>
</dbReference>
<protein>
    <recommendedName>
        <fullName evidence="4">Lipoprotein</fullName>
    </recommendedName>
</protein>
<evidence type="ECO:0000313" key="3">
    <source>
        <dbReference type="Proteomes" id="UP000229433"/>
    </source>
</evidence>
<sequence>MSINYRNLCFLLLVSFIVVTSCRAQNNASGSHYVDSLVVNVSNKIIQDYILKDFKISNQILEVTSYNSDKWYKITDEFHLGLIKPLHLSKTNDIIDFNEIYSQDYLLEKEKVSHKISKWSIISPNLDFNESEENDLIFISLPVIDSSEMYAMFYIETKYSGDLVVYKKQYKNYWEFYAIGNIWIE</sequence>
<evidence type="ECO:0000256" key="1">
    <source>
        <dbReference type="SAM" id="SignalP"/>
    </source>
</evidence>
<reference evidence="2 3" key="1">
    <citation type="submission" date="2017-08" db="EMBL/GenBank/DDBJ databases">
        <title>The whole genome shortgun sequences of strain Leeuwenhoekiella nanhaiensis G18 from the South China Sea.</title>
        <authorList>
            <person name="Liu Q."/>
        </authorList>
    </citation>
    <scope>NUCLEOTIDE SEQUENCE [LARGE SCALE GENOMIC DNA]</scope>
    <source>
        <strain evidence="2 3">G18</strain>
    </source>
</reference>
<feature type="signal peptide" evidence="1">
    <location>
        <begin position="1"/>
        <end position="24"/>
    </location>
</feature>
<gene>
    <name evidence="2" type="ORF">CJ305_06910</name>
</gene>
<accession>A0A2G1VSX8</accession>
<feature type="chain" id="PRO_5013666234" description="Lipoprotein" evidence="1">
    <location>
        <begin position="25"/>
        <end position="185"/>
    </location>
</feature>
<proteinExistence type="predicted"/>
<keyword evidence="3" id="KW-1185">Reference proteome</keyword>
<dbReference type="AlphaFoldDB" id="A0A2G1VSX8"/>
<evidence type="ECO:0008006" key="4">
    <source>
        <dbReference type="Google" id="ProtNLM"/>
    </source>
</evidence>
<name>A0A2G1VSX8_9FLAO</name>